<evidence type="ECO:0000256" key="4">
    <source>
        <dbReference type="ARBA" id="ARBA00023136"/>
    </source>
</evidence>
<evidence type="ECO:0000313" key="7">
    <source>
        <dbReference type="Proteomes" id="UP000004057"/>
    </source>
</evidence>
<gene>
    <name evidence="6" type="ORF">SPM_003020</name>
</gene>
<evidence type="ECO:0000313" key="6">
    <source>
        <dbReference type="EMBL" id="KAI92962.1"/>
    </source>
</evidence>
<evidence type="ECO:0000256" key="1">
    <source>
        <dbReference type="ARBA" id="ARBA00004141"/>
    </source>
</evidence>
<protein>
    <recommendedName>
        <fullName evidence="8">MtN3 and saliva related transmembrane protein</fullName>
    </recommendedName>
</protein>
<evidence type="ECO:0000256" key="5">
    <source>
        <dbReference type="SAM" id="Phobius"/>
    </source>
</evidence>
<proteinExistence type="predicted"/>
<comment type="caution">
    <text evidence="6">The sequence shown here is derived from an EMBL/GenBank/DDBJ whole genome shotgun (WGS) entry which is preliminary data.</text>
</comment>
<dbReference type="InterPro" id="IPR006603">
    <property type="entry name" value="PQ-loop_rpt"/>
</dbReference>
<reference evidence="6 7" key="1">
    <citation type="journal article" date="2012" name="J. Proteome Res.">
        <title>Application of Spiroplasma melliferum proteogenomic profiling for the discovery of virulence factors and pathogenicity mechanisms in host-associated spiroplasmas.</title>
        <authorList>
            <person name="Alexeev D."/>
            <person name="Kostrjukova E."/>
            <person name="Aliper A."/>
            <person name="Popenko A."/>
            <person name="Bazaleev N."/>
            <person name="Tyakht A."/>
            <person name="Selezneva O."/>
            <person name="Akopian T."/>
            <person name="Prichodko E."/>
            <person name="Kondratov I."/>
            <person name="Chukin M."/>
            <person name="Demina I."/>
            <person name="Galyamina M."/>
            <person name="Kamashev D."/>
            <person name="Vanyushkina A."/>
            <person name="Ladygina V."/>
            <person name="Levitskii S."/>
            <person name="Lazarev V."/>
            <person name="Govorun V."/>
        </authorList>
    </citation>
    <scope>NUCLEOTIDE SEQUENCE [LARGE SCALE GENOMIC DNA]</scope>
    <source>
        <strain evidence="6 7">KC3</strain>
    </source>
</reference>
<keyword evidence="2 5" id="KW-0812">Transmembrane</keyword>
<feature type="transmembrane region" description="Helical" evidence="5">
    <location>
        <begin position="36"/>
        <end position="56"/>
    </location>
</feature>
<dbReference type="Gene3D" id="1.20.1280.290">
    <property type="match status" value="1"/>
</dbReference>
<evidence type="ECO:0000256" key="3">
    <source>
        <dbReference type="ARBA" id="ARBA00022989"/>
    </source>
</evidence>
<sequence length="110" mass="12727">MATYEIIGWVGTSLTSIYLIPQSIKTIIKRNTKGISLLMYLLLITASLFWICYAVISPEINYQIAVTNILQAFFASIIFIIKLINIIRKKDPNEFRILLEKCHFKKTKKD</sequence>
<dbReference type="EMBL" id="AGBZ02000001">
    <property type="protein sequence ID" value="KAI92962.1"/>
    <property type="molecule type" value="Genomic_DNA"/>
</dbReference>
<dbReference type="RefSeq" id="WP_004028128.1">
    <property type="nucleotide sequence ID" value="NZ_AGBZ02000001.1"/>
</dbReference>
<keyword evidence="4 5" id="KW-0472">Membrane</keyword>
<keyword evidence="3 5" id="KW-1133">Transmembrane helix</keyword>
<feature type="transmembrane region" description="Helical" evidence="5">
    <location>
        <begin position="62"/>
        <end position="81"/>
    </location>
</feature>
<evidence type="ECO:0000256" key="2">
    <source>
        <dbReference type="ARBA" id="ARBA00022692"/>
    </source>
</evidence>
<organism evidence="6 7">
    <name type="scientific">Spiroplasma melliferum KC3</name>
    <dbReference type="NCBI Taxonomy" id="570509"/>
    <lineage>
        <taxon>Bacteria</taxon>
        <taxon>Bacillati</taxon>
        <taxon>Mycoplasmatota</taxon>
        <taxon>Mollicutes</taxon>
        <taxon>Entomoplasmatales</taxon>
        <taxon>Spiroplasmataceae</taxon>
        <taxon>Spiroplasma</taxon>
    </lineage>
</organism>
<name>A0AAI9X188_SPIME</name>
<evidence type="ECO:0008006" key="8">
    <source>
        <dbReference type="Google" id="ProtNLM"/>
    </source>
</evidence>
<dbReference type="GO" id="GO:0016020">
    <property type="term" value="C:membrane"/>
    <property type="evidence" value="ECO:0007669"/>
    <property type="project" value="UniProtKB-SubCell"/>
</dbReference>
<dbReference type="Proteomes" id="UP000004057">
    <property type="component" value="Unassembled WGS sequence"/>
</dbReference>
<comment type="subcellular location">
    <subcellularLocation>
        <location evidence="1">Membrane</location>
        <topology evidence="1">Multi-pass membrane protein</topology>
    </subcellularLocation>
</comment>
<dbReference type="AlphaFoldDB" id="A0AAI9X188"/>
<dbReference type="Pfam" id="PF04193">
    <property type="entry name" value="PQ-loop"/>
    <property type="match status" value="1"/>
</dbReference>
<accession>A0AAI9X188</accession>